<organism evidence="7 8">
    <name type="scientific">Candidatus Falkowbacteria bacterium GW2011_GWF2_39_8</name>
    <dbReference type="NCBI Taxonomy" id="1618642"/>
    <lineage>
        <taxon>Bacteria</taxon>
        <taxon>Candidatus Falkowiibacteriota</taxon>
    </lineage>
</organism>
<comment type="caution">
    <text evidence="7">The sequence shown here is derived from an EMBL/GenBank/DDBJ whole genome shotgun (WGS) entry which is preliminary data.</text>
</comment>
<dbReference type="EMBL" id="LBXO01000012">
    <property type="protein sequence ID" value="KKR33226.1"/>
    <property type="molecule type" value="Genomic_DNA"/>
</dbReference>
<keyword evidence="3" id="KW-0731">Sigma factor</keyword>
<dbReference type="InterPro" id="IPR013324">
    <property type="entry name" value="RNA_pol_sigma_r3/r4-like"/>
</dbReference>
<evidence type="ECO:0000259" key="6">
    <source>
        <dbReference type="Pfam" id="PF04542"/>
    </source>
</evidence>
<evidence type="ECO:0000256" key="3">
    <source>
        <dbReference type="ARBA" id="ARBA00023082"/>
    </source>
</evidence>
<accession>A0A0G0Q7D7</accession>
<gene>
    <name evidence="7" type="ORF">UT64_C0012G0018</name>
</gene>
<feature type="domain" description="RNA polymerase sigma-70 region 2" evidence="6">
    <location>
        <begin position="13"/>
        <end position="79"/>
    </location>
</feature>
<dbReference type="InterPro" id="IPR007627">
    <property type="entry name" value="RNA_pol_sigma70_r2"/>
</dbReference>
<evidence type="ECO:0000256" key="4">
    <source>
        <dbReference type="ARBA" id="ARBA00023125"/>
    </source>
</evidence>
<dbReference type="GO" id="GO:0006352">
    <property type="term" value="P:DNA-templated transcription initiation"/>
    <property type="evidence" value="ECO:0007669"/>
    <property type="project" value="InterPro"/>
</dbReference>
<dbReference type="Gene3D" id="1.10.10.10">
    <property type="entry name" value="Winged helix-like DNA-binding domain superfamily/Winged helix DNA-binding domain"/>
    <property type="match status" value="1"/>
</dbReference>
<dbReference type="PANTHER" id="PTHR43133">
    <property type="entry name" value="RNA POLYMERASE ECF-TYPE SIGMA FACTO"/>
    <property type="match status" value="1"/>
</dbReference>
<protein>
    <submittedName>
        <fullName evidence="7">RNA polymerase sigma factor, sigma-70 family protein</fullName>
    </submittedName>
</protein>
<dbReference type="GO" id="GO:0003677">
    <property type="term" value="F:DNA binding"/>
    <property type="evidence" value="ECO:0007669"/>
    <property type="project" value="UniProtKB-KW"/>
</dbReference>
<dbReference type="InterPro" id="IPR013325">
    <property type="entry name" value="RNA_pol_sigma_r2"/>
</dbReference>
<dbReference type="InterPro" id="IPR039425">
    <property type="entry name" value="RNA_pol_sigma-70-like"/>
</dbReference>
<dbReference type="AlphaFoldDB" id="A0A0G0Q7D7"/>
<evidence type="ECO:0000256" key="2">
    <source>
        <dbReference type="ARBA" id="ARBA00023015"/>
    </source>
</evidence>
<dbReference type="GO" id="GO:0016987">
    <property type="term" value="F:sigma factor activity"/>
    <property type="evidence" value="ECO:0007669"/>
    <property type="project" value="UniProtKB-KW"/>
</dbReference>
<reference evidence="7 8" key="1">
    <citation type="journal article" date="2015" name="Nature">
        <title>rRNA introns, odd ribosomes, and small enigmatic genomes across a large radiation of phyla.</title>
        <authorList>
            <person name="Brown C.T."/>
            <person name="Hug L.A."/>
            <person name="Thomas B.C."/>
            <person name="Sharon I."/>
            <person name="Castelle C.J."/>
            <person name="Singh A."/>
            <person name="Wilkins M.J."/>
            <person name="Williams K.H."/>
            <person name="Banfield J.F."/>
        </authorList>
    </citation>
    <scope>NUCLEOTIDE SEQUENCE [LARGE SCALE GENOMIC DNA]</scope>
</reference>
<dbReference type="SUPFAM" id="SSF88946">
    <property type="entry name" value="Sigma2 domain of RNA polymerase sigma factors"/>
    <property type="match status" value="1"/>
</dbReference>
<evidence type="ECO:0000256" key="1">
    <source>
        <dbReference type="ARBA" id="ARBA00010641"/>
    </source>
</evidence>
<dbReference type="SUPFAM" id="SSF88659">
    <property type="entry name" value="Sigma3 and sigma4 domains of RNA polymerase sigma factors"/>
    <property type="match status" value="1"/>
</dbReference>
<dbReference type="InterPro" id="IPR014284">
    <property type="entry name" value="RNA_pol_sigma-70_dom"/>
</dbReference>
<keyword evidence="4" id="KW-0238">DNA-binding</keyword>
<evidence type="ECO:0000313" key="7">
    <source>
        <dbReference type="EMBL" id="KKR33226.1"/>
    </source>
</evidence>
<evidence type="ECO:0000256" key="5">
    <source>
        <dbReference type="ARBA" id="ARBA00023163"/>
    </source>
</evidence>
<dbReference type="InterPro" id="IPR036388">
    <property type="entry name" value="WH-like_DNA-bd_sf"/>
</dbReference>
<dbReference type="Pfam" id="PF04542">
    <property type="entry name" value="Sigma70_r2"/>
    <property type="match status" value="1"/>
</dbReference>
<dbReference type="Gene3D" id="1.10.1740.10">
    <property type="match status" value="1"/>
</dbReference>
<name>A0A0G0Q7D7_9BACT</name>
<comment type="similarity">
    <text evidence="1">Belongs to the sigma-70 factor family. ECF subfamily.</text>
</comment>
<dbReference type="NCBIfam" id="TIGR02937">
    <property type="entry name" value="sigma70-ECF"/>
    <property type="match status" value="1"/>
</dbReference>
<sequence length="173" mass="20827">MKEKTKNEFVEAYEKYSLIIQRYIFARVNDYDLAEDIMQETFFKTWQYLNRNSNKIIKLKSFLFMVSNNLITDYYRHKNKIPFSIDDQAFGEIPVPAVQIQEIEEKIELEILKNKLQNLKEGYRKILSYRYIDFLSVKEISTITSKSTNYVSVVIYRGKKILKEMYKDIKMTH</sequence>
<keyword evidence="5" id="KW-0804">Transcription</keyword>
<dbReference type="Proteomes" id="UP000034137">
    <property type="component" value="Unassembled WGS sequence"/>
</dbReference>
<keyword evidence="2" id="KW-0805">Transcription regulation</keyword>
<dbReference type="PANTHER" id="PTHR43133:SF8">
    <property type="entry name" value="RNA POLYMERASE SIGMA FACTOR HI_1459-RELATED"/>
    <property type="match status" value="1"/>
</dbReference>
<proteinExistence type="inferred from homology"/>
<evidence type="ECO:0000313" key="8">
    <source>
        <dbReference type="Proteomes" id="UP000034137"/>
    </source>
</evidence>